<dbReference type="InterPro" id="IPR000531">
    <property type="entry name" value="Beta-barrel_TonB"/>
</dbReference>
<dbReference type="InterPro" id="IPR039426">
    <property type="entry name" value="TonB-dep_rcpt-like"/>
</dbReference>
<evidence type="ECO:0000256" key="5">
    <source>
        <dbReference type="ARBA" id="ARBA00022692"/>
    </source>
</evidence>
<dbReference type="EMBL" id="JBHSCX010000020">
    <property type="protein sequence ID" value="MFC4363330.1"/>
    <property type="molecule type" value="Genomic_DNA"/>
</dbReference>
<evidence type="ECO:0000313" key="16">
    <source>
        <dbReference type="Proteomes" id="UP001595840"/>
    </source>
</evidence>
<evidence type="ECO:0000256" key="6">
    <source>
        <dbReference type="ARBA" id="ARBA00023004"/>
    </source>
</evidence>
<dbReference type="PANTHER" id="PTHR32552">
    <property type="entry name" value="FERRICHROME IRON RECEPTOR-RELATED"/>
    <property type="match status" value="1"/>
</dbReference>
<evidence type="ECO:0000256" key="2">
    <source>
        <dbReference type="ARBA" id="ARBA00022448"/>
    </source>
</evidence>
<feature type="domain" description="TonB-dependent receptor plug" evidence="14">
    <location>
        <begin position="62"/>
        <end position="171"/>
    </location>
</feature>
<evidence type="ECO:0000256" key="1">
    <source>
        <dbReference type="ARBA" id="ARBA00004571"/>
    </source>
</evidence>
<comment type="caution">
    <text evidence="15">The sequence shown here is derived from an EMBL/GenBank/DDBJ whole genome shotgun (WGS) entry which is preliminary data.</text>
</comment>
<keyword evidence="3 11" id="KW-1134">Transmembrane beta strand</keyword>
<dbReference type="Pfam" id="PF07715">
    <property type="entry name" value="Plug"/>
    <property type="match status" value="1"/>
</dbReference>
<dbReference type="Gene3D" id="2.40.170.20">
    <property type="entry name" value="TonB-dependent receptor, beta-barrel domain"/>
    <property type="match status" value="1"/>
</dbReference>
<dbReference type="InterPro" id="IPR036942">
    <property type="entry name" value="Beta-barrel_TonB_sf"/>
</dbReference>
<protein>
    <submittedName>
        <fullName evidence="15">TonB-dependent receptor</fullName>
    </submittedName>
</protein>
<dbReference type="Proteomes" id="UP001595840">
    <property type="component" value="Unassembled WGS sequence"/>
</dbReference>
<dbReference type="PROSITE" id="PS52016">
    <property type="entry name" value="TONB_DEPENDENT_REC_3"/>
    <property type="match status" value="1"/>
</dbReference>
<dbReference type="RefSeq" id="WP_290261053.1">
    <property type="nucleotide sequence ID" value="NZ_JAUFQG010000004.1"/>
</dbReference>
<evidence type="ECO:0000256" key="7">
    <source>
        <dbReference type="ARBA" id="ARBA00023065"/>
    </source>
</evidence>
<evidence type="ECO:0000256" key="8">
    <source>
        <dbReference type="ARBA" id="ARBA00023077"/>
    </source>
</evidence>
<keyword evidence="10 11" id="KW-0998">Cell outer membrane</keyword>
<evidence type="ECO:0000256" key="12">
    <source>
        <dbReference type="RuleBase" id="RU003357"/>
    </source>
</evidence>
<dbReference type="Pfam" id="PF00593">
    <property type="entry name" value="TonB_dep_Rec_b-barrel"/>
    <property type="match status" value="1"/>
</dbReference>
<name>A0ABV8V807_9GAMM</name>
<keyword evidence="5 11" id="KW-0812">Transmembrane</keyword>
<keyword evidence="15" id="KW-0675">Receptor</keyword>
<evidence type="ECO:0000259" key="13">
    <source>
        <dbReference type="Pfam" id="PF00593"/>
    </source>
</evidence>
<evidence type="ECO:0000256" key="10">
    <source>
        <dbReference type="ARBA" id="ARBA00023237"/>
    </source>
</evidence>
<evidence type="ECO:0000256" key="3">
    <source>
        <dbReference type="ARBA" id="ARBA00022452"/>
    </source>
</evidence>
<keyword evidence="16" id="KW-1185">Reference proteome</keyword>
<proteinExistence type="inferred from homology"/>
<reference evidence="16" key="1">
    <citation type="journal article" date="2019" name="Int. J. Syst. Evol. Microbiol.">
        <title>The Global Catalogue of Microorganisms (GCM) 10K type strain sequencing project: providing services to taxonomists for standard genome sequencing and annotation.</title>
        <authorList>
            <consortium name="The Broad Institute Genomics Platform"/>
            <consortium name="The Broad Institute Genome Sequencing Center for Infectious Disease"/>
            <person name="Wu L."/>
            <person name="Ma J."/>
        </authorList>
    </citation>
    <scope>NUCLEOTIDE SEQUENCE [LARGE SCALE GENOMIC DNA]</scope>
    <source>
        <strain evidence="16">CECT 8570</strain>
    </source>
</reference>
<evidence type="ECO:0000256" key="4">
    <source>
        <dbReference type="ARBA" id="ARBA00022496"/>
    </source>
</evidence>
<comment type="similarity">
    <text evidence="11 12">Belongs to the TonB-dependent receptor family.</text>
</comment>
<organism evidence="15 16">
    <name type="scientific">Simiduia curdlanivorans</name>
    <dbReference type="NCBI Taxonomy" id="1492769"/>
    <lineage>
        <taxon>Bacteria</taxon>
        <taxon>Pseudomonadati</taxon>
        <taxon>Pseudomonadota</taxon>
        <taxon>Gammaproteobacteria</taxon>
        <taxon>Cellvibrionales</taxon>
        <taxon>Cellvibrionaceae</taxon>
        <taxon>Simiduia</taxon>
    </lineage>
</organism>
<dbReference type="SUPFAM" id="SSF56935">
    <property type="entry name" value="Porins"/>
    <property type="match status" value="1"/>
</dbReference>
<accession>A0ABV8V807</accession>
<evidence type="ECO:0000256" key="11">
    <source>
        <dbReference type="PROSITE-ProRule" id="PRU01360"/>
    </source>
</evidence>
<keyword evidence="4" id="KW-0410">Iron transport</keyword>
<keyword evidence="7" id="KW-0406">Ion transport</keyword>
<feature type="domain" description="TonB-dependent receptor-like beta-barrel" evidence="13">
    <location>
        <begin position="261"/>
        <end position="704"/>
    </location>
</feature>
<sequence>MRSMKEHHPGSSRRLPLTSIALGVCLAASHSTLTVAQETKRSVSSTLLEEIVVTARKKAESAQDAPLSVAAIGEQQLQALKVRNLTSLSVGLPNVAMDDAGTTKGTANFSIRGLGINSSIPSIDPTVGIFVDGVYMGVNNGIIFDTFDLASIEILRGPQGILFGRNVTGGAVLINTKKPTQETEATVRTAVEGGGEKPNAYLMASVSGGLTDTLAGKLVAYYNDDQGWFKNSYNDEAFGGSETKMARVVLAWEPNENLDATLRYEHYELDASGPAAQSHTNGSGVDGSWGNFDRDEHDFSVNEEGFYLVDSDLASLEVNWEVGIGTLTNIAGWRQSSAPSRGDIDASPLSLFHSDAALDAEQFSNELRYNAQVNENLEVTTGIYYFTNELNYHESRSYLNGASTLDGGGNYTVETAALFLAADYSLTESLLLTLGGRYTEEKKEAEIATLILNSNSPCNVLENTCTLDFIDDKTWSSFSPKIGLTYFISADTMVYTSLTRGQRSGGYNLRNASITEAPGPFDEETVDSFEIGFKSDLDNKLRINGAVFYNRISDMQREINLSDPFAGVVQVIRNTADATIMGLELDGTYALTQNLVLNASVGLTDAGYDKLFYDLNGDGIIDDADKSLDLPRAAKLTYSIGINHDLGLGNWGYMSSRLSFGFRDASAYTDNNLGTINEQEILNAGIDFHSNDEHWVLGLYANNLLNSVNHGGDTQLPAVLGPVPLGGSFAPLNKGRTYGVDLTYNF</sequence>
<evidence type="ECO:0000259" key="14">
    <source>
        <dbReference type="Pfam" id="PF07715"/>
    </source>
</evidence>
<dbReference type="InterPro" id="IPR012910">
    <property type="entry name" value="Plug_dom"/>
</dbReference>
<keyword evidence="9 11" id="KW-0472">Membrane</keyword>
<evidence type="ECO:0000313" key="15">
    <source>
        <dbReference type="EMBL" id="MFC4363330.1"/>
    </source>
</evidence>
<keyword evidence="2 11" id="KW-0813">Transport</keyword>
<comment type="subcellular location">
    <subcellularLocation>
        <location evidence="1 11">Cell outer membrane</location>
        <topology evidence="1 11">Multi-pass membrane protein</topology>
    </subcellularLocation>
</comment>
<keyword evidence="6" id="KW-0408">Iron</keyword>
<evidence type="ECO:0000256" key="9">
    <source>
        <dbReference type="ARBA" id="ARBA00023136"/>
    </source>
</evidence>
<keyword evidence="8 12" id="KW-0798">TonB box</keyword>
<gene>
    <name evidence="15" type="ORF">ACFOX3_13525</name>
</gene>
<dbReference type="PANTHER" id="PTHR32552:SF81">
    <property type="entry name" value="TONB-DEPENDENT OUTER MEMBRANE RECEPTOR"/>
    <property type="match status" value="1"/>
</dbReference>